<feature type="domain" description="Transposase IS801/IS1294" evidence="1">
    <location>
        <begin position="2"/>
        <end position="70"/>
    </location>
</feature>
<dbReference type="Proteomes" id="UP000663981">
    <property type="component" value="Unassembled WGS sequence"/>
</dbReference>
<proteinExistence type="predicted"/>
<sequence length="93" mass="11321">MGRYLARPAVAEYRIEEYDGKIVRLWYKDHQTGKRVDEVLFVYKFLFNFIQHISPKHFRVVGRFGLYSRRSYRRAKDVLSLHAFKRTNKFLGY</sequence>
<name>A0ABS3N0U2_9BACI</name>
<dbReference type="InterPro" id="IPR007069">
    <property type="entry name" value="Transposase_32"/>
</dbReference>
<gene>
    <name evidence="2" type="ORF">I7822_08490</name>
</gene>
<reference evidence="2 3" key="1">
    <citation type="submission" date="2021-03" db="EMBL/GenBank/DDBJ databases">
        <title>Whole genome sequence of Metabacillus bambusae BG109.</title>
        <authorList>
            <person name="Jeong J.W."/>
        </authorList>
    </citation>
    <scope>NUCLEOTIDE SEQUENCE [LARGE SCALE GENOMIC DNA]</scope>
    <source>
        <strain evidence="2 3">BG109</strain>
    </source>
</reference>
<evidence type="ECO:0000259" key="1">
    <source>
        <dbReference type="Pfam" id="PF04986"/>
    </source>
</evidence>
<evidence type="ECO:0000313" key="2">
    <source>
        <dbReference type="EMBL" id="MBO1511706.1"/>
    </source>
</evidence>
<comment type="caution">
    <text evidence="2">The sequence shown here is derived from an EMBL/GenBank/DDBJ whole genome shotgun (WGS) entry which is preliminary data.</text>
</comment>
<organism evidence="2 3">
    <name type="scientific">Metabacillus bambusae</name>
    <dbReference type="NCBI Taxonomy" id="2795218"/>
    <lineage>
        <taxon>Bacteria</taxon>
        <taxon>Bacillati</taxon>
        <taxon>Bacillota</taxon>
        <taxon>Bacilli</taxon>
        <taxon>Bacillales</taxon>
        <taxon>Bacillaceae</taxon>
        <taxon>Metabacillus</taxon>
    </lineage>
</organism>
<dbReference type="EMBL" id="JAGDEL010000005">
    <property type="protein sequence ID" value="MBO1511706.1"/>
    <property type="molecule type" value="Genomic_DNA"/>
</dbReference>
<evidence type="ECO:0000313" key="3">
    <source>
        <dbReference type="Proteomes" id="UP000663981"/>
    </source>
</evidence>
<dbReference type="Pfam" id="PF04986">
    <property type="entry name" value="Y2_Tnp"/>
    <property type="match status" value="1"/>
</dbReference>
<protein>
    <submittedName>
        <fullName evidence="2">Transposase</fullName>
    </submittedName>
</protein>
<accession>A0ABS3N0U2</accession>
<keyword evidence="3" id="KW-1185">Reference proteome</keyword>